<keyword evidence="1 3" id="KW-0547">Nucleotide-binding</keyword>
<gene>
    <name evidence="5" type="ORF">L0665_06400</name>
</gene>
<dbReference type="Gene3D" id="3.40.1350.10">
    <property type="match status" value="1"/>
</dbReference>
<dbReference type="InterPro" id="IPR007560">
    <property type="entry name" value="Restrct_endonuc_IV_Mrr"/>
</dbReference>
<sequence>MKHVIKADGTRQPYDRYRVMRTARNYGVPDDYVTEVAAEVERHLYDGIRTRDVLRMIHTYARKYQPSVEGRTNVRRAIALLGPKPDFELYVQALLRGSGYEVEGGRILKGRCGEHEVDAIARKDGITYFVEVKHHHSHHRTTGLDEGRIARAIVEDVQEGYKAGKNHFTIDKAMIVCNTKLSAHAKRYAACWDIKHIGWDNPKDENIASMVANIDLCPVTLIKGVNARMRTRLVNAGIVTVGQLLKYSPDVLAEQTGIPANETILMVERARKLKN</sequence>
<comment type="caution">
    <text evidence="5">The sequence shown here is derived from an EMBL/GenBank/DDBJ whole genome shotgun (WGS) entry which is preliminary data.</text>
</comment>
<dbReference type="RefSeq" id="WP_274924873.1">
    <property type="nucleotide sequence ID" value="NZ_JAKELO010000002.1"/>
</dbReference>
<dbReference type="InterPro" id="IPR011335">
    <property type="entry name" value="Restrct_endonuc-II-like"/>
</dbReference>
<keyword evidence="2 3" id="KW-0067">ATP-binding</keyword>
<dbReference type="SUPFAM" id="SSF52980">
    <property type="entry name" value="Restriction endonuclease-like"/>
    <property type="match status" value="1"/>
</dbReference>
<dbReference type="GO" id="GO:0016787">
    <property type="term" value="F:hydrolase activity"/>
    <property type="evidence" value="ECO:0007669"/>
    <property type="project" value="UniProtKB-KW"/>
</dbReference>
<keyword evidence="6" id="KW-1185">Reference proteome</keyword>
<dbReference type="EMBL" id="JAKELO010000002">
    <property type="protein sequence ID" value="MDE4908239.1"/>
    <property type="molecule type" value="Genomic_DNA"/>
</dbReference>
<evidence type="ECO:0000313" key="5">
    <source>
        <dbReference type="EMBL" id="MDE4908239.1"/>
    </source>
</evidence>
<dbReference type="InterPro" id="IPR011856">
    <property type="entry name" value="tRNA_endonuc-like_dom_sf"/>
</dbReference>
<evidence type="ECO:0000256" key="2">
    <source>
        <dbReference type="ARBA" id="ARBA00022840"/>
    </source>
</evidence>
<dbReference type="GO" id="GO:0004519">
    <property type="term" value="F:endonuclease activity"/>
    <property type="evidence" value="ECO:0007669"/>
    <property type="project" value="UniProtKB-KW"/>
</dbReference>
<organism evidence="5 6">
    <name type="scientific">Methanogenium marinum</name>
    <dbReference type="NCBI Taxonomy" id="348610"/>
    <lineage>
        <taxon>Archaea</taxon>
        <taxon>Methanobacteriati</taxon>
        <taxon>Methanobacteriota</taxon>
        <taxon>Stenosarchaea group</taxon>
        <taxon>Methanomicrobia</taxon>
        <taxon>Methanomicrobiales</taxon>
        <taxon>Methanomicrobiaceae</taxon>
        <taxon>Methanogenium</taxon>
    </lineage>
</organism>
<dbReference type="InterPro" id="IPR005144">
    <property type="entry name" value="ATP-cone_dom"/>
</dbReference>
<dbReference type="Proteomes" id="UP001143747">
    <property type="component" value="Unassembled WGS sequence"/>
</dbReference>
<dbReference type="GO" id="GO:0009307">
    <property type="term" value="P:DNA restriction-modification system"/>
    <property type="evidence" value="ECO:0007669"/>
    <property type="project" value="InterPro"/>
</dbReference>
<name>A0A9Q4KT63_9EURY</name>
<dbReference type="GO" id="GO:0005524">
    <property type="term" value="F:ATP binding"/>
    <property type="evidence" value="ECO:0007669"/>
    <property type="project" value="UniProtKB-UniRule"/>
</dbReference>
<evidence type="ECO:0000313" key="6">
    <source>
        <dbReference type="Proteomes" id="UP001143747"/>
    </source>
</evidence>
<dbReference type="Pfam" id="PF04471">
    <property type="entry name" value="Mrr_cat"/>
    <property type="match status" value="1"/>
</dbReference>
<keyword evidence="5" id="KW-0540">Nuclease</keyword>
<protein>
    <submittedName>
        <fullName evidence="5">Restriction endonuclease</fullName>
        <ecNumber evidence="5">3.1.21.-</ecNumber>
    </submittedName>
</protein>
<feature type="domain" description="ATP-cone" evidence="4">
    <location>
        <begin position="2"/>
        <end position="104"/>
    </location>
</feature>
<dbReference type="AlphaFoldDB" id="A0A9Q4KT63"/>
<proteinExistence type="predicted"/>
<evidence type="ECO:0000256" key="1">
    <source>
        <dbReference type="ARBA" id="ARBA00022741"/>
    </source>
</evidence>
<dbReference type="GO" id="GO:0003677">
    <property type="term" value="F:DNA binding"/>
    <property type="evidence" value="ECO:0007669"/>
    <property type="project" value="InterPro"/>
</dbReference>
<evidence type="ECO:0000256" key="3">
    <source>
        <dbReference type="PROSITE-ProRule" id="PRU00492"/>
    </source>
</evidence>
<dbReference type="Gene3D" id="1.10.150.20">
    <property type="entry name" value="5' to 3' exonuclease, C-terminal subdomain"/>
    <property type="match status" value="1"/>
</dbReference>
<keyword evidence="5" id="KW-0255">Endonuclease</keyword>
<dbReference type="EC" id="3.1.21.-" evidence="5"/>
<accession>A0A9Q4KT63</accession>
<keyword evidence="5" id="KW-0378">Hydrolase</keyword>
<evidence type="ECO:0000259" key="4">
    <source>
        <dbReference type="PROSITE" id="PS51161"/>
    </source>
</evidence>
<dbReference type="PROSITE" id="PS51161">
    <property type="entry name" value="ATP_CONE"/>
    <property type="match status" value="1"/>
</dbReference>
<reference evidence="5" key="1">
    <citation type="submission" date="2022-01" db="EMBL/GenBank/DDBJ databases">
        <title>Draft genome of Methanogenium marinum DSM 15558.</title>
        <authorList>
            <person name="Chen S.-C."/>
            <person name="You Y.-T."/>
        </authorList>
    </citation>
    <scope>NUCLEOTIDE SEQUENCE</scope>
    <source>
        <strain evidence="5">DSM 15558</strain>
    </source>
</reference>